<keyword evidence="7" id="KW-1185">Reference proteome</keyword>
<evidence type="ECO:0000256" key="4">
    <source>
        <dbReference type="ARBA" id="ARBA00023136"/>
    </source>
</evidence>
<evidence type="ECO:0000256" key="2">
    <source>
        <dbReference type="ARBA" id="ARBA00022692"/>
    </source>
</evidence>
<dbReference type="Proteomes" id="UP001164761">
    <property type="component" value="Chromosome"/>
</dbReference>
<evidence type="ECO:0000256" key="1">
    <source>
        <dbReference type="ARBA" id="ARBA00004141"/>
    </source>
</evidence>
<reference evidence="5" key="1">
    <citation type="submission" date="2022-08" db="EMBL/GenBank/DDBJ databases">
        <title>Alicyclobacillus fastidiosus DSM 17978, complete genome.</title>
        <authorList>
            <person name="Wang Q."/>
            <person name="Cai R."/>
            <person name="Wang Z."/>
        </authorList>
    </citation>
    <scope>NUCLEOTIDE SEQUENCE</scope>
    <source>
        <strain evidence="5">DSM 17978</strain>
    </source>
</reference>
<evidence type="ECO:0000256" key="3">
    <source>
        <dbReference type="ARBA" id="ARBA00022989"/>
    </source>
</evidence>
<evidence type="ECO:0000313" key="7">
    <source>
        <dbReference type="Proteomes" id="UP001164761"/>
    </source>
</evidence>
<keyword evidence="2" id="KW-0812">Transmembrane</keyword>
<dbReference type="Pfam" id="PF01566">
    <property type="entry name" value="Nramp"/>
    <property type="match status" value="1"/>
</dbReference>
<keyword evidence="3" id="KW-1133">Transmembrane helix</keyword>
<name>A0ABY6ZKP5_9BACL</name>
<sequence>MLAVGVIGATVMPHVVYLHSGLTQKRVVLRNNEEKILVNRFSTKEVIIALDVNPTGTLVMTQVTLSMVLPI</sequence>
<keyword evidence="4" id="KW-0472">Membrane</keyword>
<organism evidence="5 7">
    <name type="scientific">Alicyclobacillus fastidiosus</name>
    <dbReference type="NCBI Taxonomy" id="392011"/>
    <lineage>
        <taxon>Bacteria</taxon>
        <taxon>Bacillati</taxon>
        <taxon>Bacillota</taxon>
        <taxon>Bacilli</taxon>
        <taxon>Bacillales</taxon>
        <taxon>Alicyclobacillaceae</taxon>
        <taxon>Alicyclobacillus</taxon>
    </lineage>
</organism>
<comment type="subcellular location">
    <subcellularLocation>
        <location evidence="1">Membrane</location>
        <topology evidence="1">Multi-pass membrane protein</topology>
    </subcellularLocation>
</comment>
<dbReference type="EMBL" id="CP104067">
    <property type="protein sequence ID" value="WAH42470.1"/>
    <property type="molecule type" value="Genomic_DNA"/>
</dbReference>
<evidence type="ECO:0000313" key="5">
    <source>
        <dbReference type="EMBL" id="WAH42470.1"/>
    </source>
</evidence>
<accession>A0ABY6ZKP5</accession>
<dbReference type="EMBL" id="CP104067">
    <property type="protein sequence ID" value="WAH42493.1"/>
    <property type="molecule type" value="Genomic_DNA"/>
</dbReference>
<protein>
    <submittedName>
        <fullName evidence="5">Divalent metal cation transporter</fullName>
    </submittedName>
</protein>
<proteinExistence type="predicted"/>
<evidence type="ECO:0000313" key="6">
    <source>
        <dbReference type="EMBL" id="WAH42493.1"/>
    </source>
</evidence>
<gene>
    <name evidence="5" type="ORF">NZD89_02935</name>
    <name evidence="6" type="ORF">NZD89_03100</name>
</gene>
<dbReference type="InterPro" id="IPR001046">
    <property type="entry name" value="NRAMP_fam"/>
</dbReference>